<evidence type="ECO:0000256" key="2">
    <source>
        <dbReference type="ARBA" id="ARBA00008333"/>
    </source>
</evidence>
<keyword evidence="4 6" id="KW-1133">Transmembrane helix</keyword>
<evidence type="ECO:0000313" key="9">
    <source>
        <dbReference type="Proteomes" id="UP000182312"/>
    </source>
</evidence>
<feature type="transmembrane region" description="Helical" evidence="6">
    <location>
        <begin position="565"/>
        <end position="582"/>
    </location>
</feature>
<sequence>MFLRLPIIRLVAAILFAALVAPSGAQAQLDYRDLMTRVESVLREAGADYAAGDADSARNKVQSGYFELFENLEGPIRVNVSAARAFELEAEFAEIRKMIIEGVAVSQVAARIDTQIAGIWATLPALEQGVVLRAEPAAGESPAAGAPAAPAPVEPHWQSVVAKIGEMIAEAATVYEAGDSERAREMLLAAQFEGYKNSLLESAVRRFRSQKADAAFNAEFSRIIGLARDGKPARMIAASGTVLVDELNDVLPGLPLLDGMEAAKTADQQQAPIRDWGGVSDDVMAEIDAAIATYQGGDPGAAISHVQNSYFDVFEFSGMEQALAVRDPAMKTTLEAHFSRIVGLMRASATPGDLASGRAAMQADFDSAVTFLGGGTETPWALFVYALIIILREGFEAILIVTAIITYLVKTGNRDKLPVIYNSVMVALALSALTAVLLKLVFRASAASQEVLEGATMLLAAVVLFSMSYWLISKAEAAKWVDYIKGTVDRSLGSGSLKALWFASFLAVYREGAETVLFYQALVADAATMSGIWAIIAGFAAGSVGLIAVYAIMRSGALKLPIRPFFMATGLLLYLMAFVFAGKGMMELIEGKVITPTLIAWLPEIPALGIYPYLATLIPQLLLVLAALFALVVLRRRAGTKAEQEDTGMGKA</sequence>
<dbReference type="OrthoDB" id="9779283at2"/>
<dbReference type="Pfam" id="PF03239">
    <property type="entry name" value="FTR1"/>
    <property type="match status" value="1"/>
</dbReference>
<feature type="transmembrane region" description="Helical" evidence="6">
    <location>
        <begin position="610"/>
        <end position="634"/>
    </location>
</feature>
<feature type="transmembrane region" description="Helical" evidence="6">
    <location>
        <begin position="530"/>
        <end position="553"/>
    </location>
</feature>
<comment type="similarity">
    <text evidence="2">Belongs to the oxidase-dependent Fe transporter (OFeT) (TC 9.A.10.1) family.</text>
</comment>
<accession>A0A1I0SSA2</accession>
<evidence type="ECO:0000256" key="4">
    <source>
        <dbReference type="ARBA" id="ARBA00022989"/>
    </source>
</evidence>
<protein>
    <submittedName>
        <fullName evidence="8">High-affinity iron transporter</fullName>
    </submittedName>
</protein>
<evidence type="ECO:0000256" key="5">
    <source>
        <dbReference type="ARBA" id="ARBA00023136"/>
    </source>
</evidence>
<dbReference type="GO" id="GO:0015093">
    <property type="term" value="F:ferrous iron transmembrane transporter activity"/>
    <property type="evidence" value="ECO:0007669"/>
    <property type="project" value="TreeGrafter"/>
</dbReference>
<dbReference type="RefSeq" id="WP_052081203.1">
    <property type="nucleotide sequence ID" value="NZ_FOJO01000002.1"/>
</dbReference>
<dbReference type="PANTHER" id="PTHR31632:SF2">
    <property type="entry name" value="PLASMA MEMBRANE IRON PERMEASE"/>
    <property type="match status" value="1"/>
</dbReference>
<dbReference type="AlphaFoldDB" id="A0A1I0SSA2"/>
<name>A0A1I0SSA2_9RHOB</name>
<feature type="transmembrane region" description="Helical" evidence="6">
    <location>
        <begin position="419"/>
        <end position="442"/>
    </location>
</feature>
<reference evidence="8 9" key="1">
    <citation type="submission" date="2016-10" db="EMBL/GenBank/DDBJ databases">
        <authorList>
            <person name="de Groot N.N."/>
        </authorList>
    </citation>
    <scope>NUCLEOTIDE SEQUENCE [LARGE SCALE GENOMIC DNA]</scope>
    <source>
        <strain evidence="8 9">CGMCC 1.6117</strain>
    </source>
</reference>
<dbReference type="InterPro" id="IPR004923">
    <property type="entry name" value="FTR1/Fip1/EfeU"/>
</dbReference>
<keyword evidence="5 6" id="KW-0472">Membrane</keyword>
<organism evidence="8 9">
    <name type="scientific">Paracoccus halophilus</name>
    <dbReference type="NCBI Taxonomy" id="376733"/>
    <lineage>
        <taxon>Bacteria</taxon>
        <taxon>Pseudomonadati</taxon>
        <taxon>Pseudomonadota</taxon>
        <taxon>Alphaproteobacteria</taxon>
        <taxon>Rhodobacterales</taxon>
        <taxon>Paracoccaceae</taxon>
        <taxon>Paracoccus</taxon>
    </lineage>
</organism>
<keyword evidence="3 6" id="KW-0812">Transmembrane</keyword>
<proteinExistence type="inferred from homology"/>
<feature type="signal peptide" evidence="7">
    <location>
        <begin position="1"/>
        <end position="27"/>
    </location>
</feature>
<gene>
    <name evidence="8" type="ORF">SAMN04487972_102296</name>
</gene>
<dbReference type="PANTHER" id="PTHR31632">
    <property type="entry name" value="IRON TRANSPORTER FTH1"/>
    <property type="match status" value="1"/>
</dbReference>
<feature type="transmembrane region" description="Helical" evidence="6">
    <location>
        <begin position="380"/>
        <end position="407"/>
    </location>
</feature>
<feature type="chain" id="PRO_5010357665" evidence="7">
    <location>
        <begin position="28"/>
        <end position="652"/>
    </location>
</feature>
<evidence type="ECO:0000256" key="6">
    <source>
        <dbReference type="SAM" id="Phobius"/>
    </source>
</evidence>
<evidence type="ECO:0000256" key="1">
    <source>
        <dbReference type="ARBA" id="ARBA00004141"/>
    </source>
</evidence>
<dbReference type="GO" id="GO:0033573">
    <property type="term" value="C:high-affinity iron permease complex"/>
    <property type="evidence" value="ECO:0007669"/>
    <property type="project" value="InterPro"/>
</dbReference>
<evidence type="ECO:0000256" key="7">
    <source>
        <dbReference type="SAM" id="SignalP"/>
    </source>
</evidence>
<keyword evidence="7" id="KW-0732">Signal</keyword>
<comment type="subcellular location">
    <subcellularLocation>
        <location evidence="1">Membrane</location>
        <topology evidence="1">Multi-pass membrane protein</topology>
    </subcellularLocation>
</comment>
<evidence type="ECO:0000313" key="8">
    <source>
        <dbReference type="EMBL" id="SFA42372.1"/>
    </source>
</evidence>
<dbReference type="Proteomes" id="UP000182312">
    <property type="component" value="Unassembled WGS sequence"/>
</dbReference>
<dbReference type="EMBL" id="FOJO01000002">
    <property type="protein sequence ID" value="SFA42372.1"/>
    <property type="molecule type" value="Genomic_DNA"/>
</dbReference>
<feature type="transmembrane region" description="Helical" evidence="6">
    <location>
        <begin position="454"/>
        <end position="472"/>
    </location>
</feature>
<evidence type="ECO:0000256" key="3">
    <source>
        <dbReference type="ARBA" id="ARBA00022692"/>
    </source>
</evidence>